<evidence type="ECO:0000256" key="6">
    <source>
        <dbReference type="RuleBase" id="RU361140"/>
    </source>
</evidence>
<dbReference type="InterPro" id="IPR058136">
    <property type="entry name" value="AmpC"/>
</dbReference>
<dbReference type="InterPro" id="IPR001586">
    <property type="entry name" value="Beta-lactam_class-C_AS"/>
</dbReference>
<comment type="similarity">
    <text evidence="2 6">Belongs to the class-C beta-lactamase family.</text>
</comment>
<sequence length="388" mass="43868">MLSVTKKGFRLSLFTLAIGLSTYSNAYDVKKDKDNIETTINQSFKPLMEKYGVLGMAVGVIYNGGNHEQYYGIQSDIDDKAVDSQTIFELGSVSKIFTATAGAYAKSQGKLSFQDHPSKYWPALQKSEINKVNLLELVTYTSGNLPLQFPDNVKTNEQVLEYFQNWRIKNPPGQYRQYSNPSIGLFGEITARSMKVPFTSLLEQVIFPKFNLKHTYVNVPEKQKEHYAFGYDQKNNPIRVSPGALDAQAYGVKSTLPDMLKFVSANLNVEKSNSDLKKAILETHKGYFKLGNMTQALGWETFSYPTTLKILQESNSEKIVMQSNYVEKNTIQTKSKVFHKTGSTNGFGTYVVFIPEEKFGLVMLMNKKIPNEERIKAAYEVFNVLKSK</sequence>
<dbReference type="GO" id="GO:0046677">
    <property type="term" value="P:response to antibiotic"/>
    <property type="evidence" value="ECO:0007669"/>
    <property type="project" value="UniProtKB-UniRule"/>
</dbReference>
<dbReference type="GO" id="GO:0008800">
    <property type="term" value="F:beta-lactamase activity"/>
    <property type="evidence" value="ECO:0007669"/>
    <property type="project" value="UniProtKB-UniRule"/>
</dbReference>
<dbReference type="EMBL" id="FNPK01000031">
    <property type="protein sequence ID" value="SDY80090.1"/>
    <property type="molecule type" value="Genomic_DNA"/>
</dbReference>
<dbReference type="InterPro" id="IPR001466">
    <property type="entry name" value="Beta-lactam-related"/>
</dbReference>
<dbReference type="EC" id="3.5.2.6" evidence="3 6"/>
<dbReference type="SUPFAM" id="SSF56601">
    <property type="entry name" value="beta-lactamase/transpeptidase-like"/>
    <property type="match status" value="1"/>
</dbReference>
<dbReference type="AlphaFoldDB" id="A0A1H3MUF3"/>
<dbReference type="InterPro" id="IPR012338">
    <property type="entry name" value="Beta-lactam/transpept-like"/>
</dbReference>
<reference evidence="10" key="1">
    <citation type="submission" date="2016-10" db="EMBL/GenBank/DDBJ databases">
        <authorList>
            <person name="Varghese N."/>
            <person name="Submissions S."/>
        </authorList>
    </citation>
    <scope>NUCLEOTIDE SEQUENCE [LARGE SCALE GENOMIC DNA]</scope>
    <source>
        <strain evidence="10">ANC 5109</strain>
    </source>
</reference>
<keyword evidence="5 6" id="KW-0046">Antibiotic resistance</keyword>
<feature type="domain" description="Beta-lactamase-related" evidence="8">
    <location>
        <begin position="41"/>
        <end position="384"/>
    </location>
</feature>
<keyword evidence="10" id="KW-1185">Reference proteome</keyword>
<evidence type="ECO:0000256" key="4">
    <source>
        <dbReference type="ARBA" id="ARBA00022801"/>
    </source>
</evidence>
<keyword evidence="7" id="KW-0732">Signal</keyword>
<dbReference type="Pfam" id="PF00144">
    <property type="entry name" value="Beta-lactamase"/>
    <property type="match status" value="1"/>
</dbReference>
<evidence type="ECO:0000256" key="5">
    <source>
        <dbReference type="ARBA" id="ARBA00023251"/>
    </source>
</evidence>
<dbReference type="GO" id="GO:0030288">
    <property type="term" value="C:outer membrane-bounded periplasmic space"/>
    <property type="evidence" value="ECO:0007669"/>
    <property type="project" value="InterPro"/>
</dbReference>
<feature type="signal peptide" evidence="7">
    <location>
        <begin position="1"/>
        <end position="26"/>
    </location>
</feature>
<evidence type="ECO:0000256" key="1">
    <source>
        <dbReference type="ARBA" id="ARBA00001526"/>
    </source>
</evidence>
<dbReference type="PROSITE" id="PS00336">
    <property type="entry name" value="BETA_LACTAMASE_C"/>
    <property type="match status" value="1"/>
</dbReference>
<name>A0A1H3MUF3_9GAMM</name>
<dbReference type="NCBIfam" id="NF033085">
    <property type="entry name" value="bla_class_C"/>
    <property type="match status" value="1"/>
</dbReference>
<proteinExistence type="inferred from homology"/>
<feature type="chain" id="PRO_5011507597" description="Beta-lactamase" evidence="7">
    <location>
        <begin position="27"/>
        <end position="388"/>
    </location>
</feature>
<dbReference type="STRING" id="595670.SAMN05421643_13120"/>
<protein>
    <recommendedName>
        <fullName evidence="3 6">Beta-lactamase</fullName>
        <ecNumber evidence="3 6">3.5.2.6</ecNumber>
    </recommendedName>
</protein>
<evidence type="ECO:0000256" key="2">
    <source>
        <dbReference type="ARBA" id="ARBA00007840"/>
    </source>
</evidence>
<dbReference type="Proteomes" id="UP000199035">
    <property type="component" value="Unassembled WGS sequence"/>
</dbReference>
<dbReference type="Gene3D" id="3.40.710.10">
    <property type="entry name" value="DD-peptidase/beta-lactamase superfamily"/>
    <property type="match status" value="1"/>
</dbReference>
<accession>A0A1H3MUF3</accession>
<dbReference type="PANTHER" id="PTHR46825:SF8">
    <property type="entry name" value="BETA-LACTAMASE-RELATED"/>
    <property type="match status" value="1"/>
</dbReference>
<evidence type="ECO:0000313" key="9">
    <source>
        <dbReference type="EMBL" id="SDY80090.1"/>
    </source>
</evidence>
<dbReference type="PANTHER" id="PTHR46825">
    <property type="entry name" value="D-ALANYL-D-ALANINE-CARBOXYPEPTIDASE/ENDOPEPTIDASE AMPH"/>
    <property type="match status" value="1"/>
</dbReference>
<dbReference type="RefSeq" id="WP_092692487.1">
    <property type="nucleotide sequence ID" value="NZ_FNPK01000031.1"/>
</dbReference>
<comment type="catalytic activity">
    <reaction evidence="1 6">
        <text>a beta-lactam + H2O = a substituted beta-amino acid</text>
        <dbReference type="Rhea" id="RHEA:20401"/>
        <dbReference type="ChEBI" id="CHEBI:15377"/>
        <dbReference type="ChEBI" id="CHEBI:35627"/>
        <dbReference type="ChEBI" id="CHEBI:140347"/>
        <dbReference type="EC" id="3.5.2.6"/>
    </reaction>
</comment>
<evidence type="ECO:0000259" key="8">
    <source>
        <dbReference type="Pfam" id="PF00144"/>
    </source>
</evidence>
<dbReference type="GO" id="GO:0017001">
    <property type="term" value="P:antibiotic catabolic process"/>
    <property type="evidence" value="ECO:0007669"/>
    <property type="project" value="InterPro"/>
</dbReference>
<dbReference type="InterPro" id="IPR050491">
    <property type="entry name" value="AmpC-like"/>
</dbReference>
<organism evidence="9 10">
    <name type="scientific">Acinetobacter kyonggiensis</name>
    <dbReference type="NCBI Taxonomy" id="595670"/>
    <lineage>
        <taxon>Bacteria</taxon>
        <taxon>Pseudomonadati</taxon>
        <taxon>Pseudomonadota</taxon>
        <taxon>Gammaproteobacteria</taxon>
        <taxon>Moraxellales</taxon>
        <taxon>Moraxellaceae</taxon>
        <taxon>Acinetobacter</taxon>
    </lineage>
</organism>
<gene>
    <name evidence="9" type="ORF">SAMN05421643_13120</name>
</gene>
<evidence type="ECO:0000256" key="7">
    <source>
        <dbReference type="SAM" id="SignalP"/>
    </source>
</evidence>
<evidence type="ECO:0000256" key="3">
    <source>
        <dbReference type="ARBA" id="ARBA00012865"/>
    </source>
</evidence>
<evidence type="ECO:0000313" key="10">
    <source>
        <dbReference type="Proteomes" id="UP000199035"/>
    </source>
</evidence>
<keyword evidence="4 6" id="KW-0378">Hydrolase</keyword>